<keyword evidence="3" id="KW-0804">Transcription</keyword>
<dbReference type="Pfam" id="PF00392">
    <property type="entry name" value="GntR"/>
    <property type="match status" value="1"/>
</dbReference>
<evidence type="ECO:0000313" key="6">
    <source>
        <dbReference type="EMBL" id="MFD2157729.1"/>
    </source>
</evidence>
<evidence type="ECO:0000259" key="4">
    <source>
        <dbReference type="Pfam" id="PF00392"/>
    </source>
</evidence>
<name>A0ABW4Z6Z0_9BACT</name>
<keyword evidence="7" id="KW-1185">Reference proteome</keyword>
<dbReference type="InterPro" id="IPR013424">
    <property type="entry name" value="Ice-binding_C"/>
</dbReference>
<evidence type="ECO:0000313" key="7">
    <source>
        <dbReference type="Proteomes" id="UP001597389"/>
    </source>
</evidence>
<evidence type="ECO:0000256" key="3">
    <source>
        <dbReference type="ARBA" id="ARBA00023163"/>
    </source>
</evidence>
<dbReference type="EMBL" id="JBHUJB010000011">
    <property type="protein sequence ID" value="MFD2157729.1"/>
    <property type="molecule type" value="Genomic_DNA"/>
</dbReference>
<evidence type="ECO:0000256" key="2">
    <source>
        <dbReference type="ARBA" id="ARBA00023125"/>
    </source>
</evidence>
<feature type="domain" description="Ice-binding protein C-terminal" evidence="5">
    <location>
        <begin position="101"/>
        <end position="123"/>
    </location>
</feature>
<dbReference type="RefSeq" id="WP_377089196.1">
    <property type="nucleotide sequence ID" value="NZ_JBHSJL010000014.1"/>
</dbReference>
<keyword evidence="2" id="KW-0238">DNA-binding</keyword>
<dbReference type="PRINTS" id="PR00035">
    <property type="entry name" value="HTHGNTR"/>
</dbReference>
<evidence type="ECO:0000259" key="5">
    <source>
        <dbReference type="Pfam" id="PF07589"/>
    </source>
</evidence>
<dbReference type="SUPFAM" id="SSF46785">
    <property type="entry name" value="Winged helix' DNA-binding domain"/>
    <property type="match status" value="1"/>
</dbReference>
<dbReference type="InterPro" id="IPR000524">
    <property type="entry name" value="Tscrpt_reg_HTH_GntR"/>
</dbReference>
<gene>
    <name evidence="6" type="ORF">ACFSW8_02330</name>
</gene>
<sequence length="124" mass="13247">MLAIPPIENRVLQTANALKQSILSGQFSGSLPGERSLASMLSVSRKTMRKAIDLLEQEGWTNESVAIKQTGDEKVRLLLNSGATNTGGASFDDIIVNDFVAVPEPSTTALLGLGGLALILRRRK</sequence>
<dbReference type="Gene3D" id="1.10.10.10">
    <property type="entry name" value="Winged helix-like DNA-binding domain superfamily/Winged helix DNA-binding domain"/>
    <property type="match status" value="1"/>
</dbReference>
<feature type="domain" description="HTH gntR-type" evidence="4">
    <location>
        <begin position="13"/>
        <end position="60"/>
    </location>
</feature>
<accession>A0ABW4Z6Z0</accession>
<dbReference type="InterPro" id="IPR036388">
    <property type="entry name" value="WH-like_DNA-bd_sf"/>
</dbReference>
<dbReference type="Proteomes" id="UP001597389">
    <property type="component" value="Unassembled WGS sequence"/>
</dbReference>
<evidence type="ECO:0000256" key="1">
    <source>
        <dbReference type="ARBA" id="ARBA00023015"/>
    </source>
</evidence>
<dbReference type="InterPro" id="IPR036390">
    <property type="entry name" value="WH_DNA-bd_sf"/>
</dbReference>
<proteinExistence type="predicted"/>
<comment type="caution">
    <text evidence="6">The sequence shown here is derived from an EMBL/GenBank/DDBJ whole genome shotgun (WGS) entry which is preliminary data.</text>
</comment>
<protein>
    <submittedName>
        <fullName evidence="6">GntR family transcriptional regulator</fullName>
    </submittedName>
</protein>
<dbReference type="Pfam" id="PF07589">
    <property type="entry name" value="PEP-CTERM"/>
    <property type="match status" value="1"/>
</dbReference>
<organism evidence="6 7">
    <name type="scientific">Rubritalea tangerina</name>
    <dbReference type="NCBI Taxonomy" id="430798"/>
    <lineage>
        <taxon>Bacteria</taxon>
        <taxon>Pseudomonadati</taxon>
        <taxon>Verrucomicrobiota</taxon>
        <taxon>Verrucomicrobiia</taxon>
        <taxon>Verrucomicrobiales</taxon>
        <taxon>Rubritaleaceae</taxon>
        <taxon>Rubritalea</taxon>
    </lineage>
</organism>
<keyword evidence="1" id="KW-0805">Transcription regulation</keyword>
<dbReference type="NCBIfam" id="TIGR02595">
    <property type="entry name" value="PEP_CTERM"/>
    <property type="match status" value="1"/>
</dbReference>
<reference evidence="7" key="1">
    <citation type="journal article" date="2019" name="Int. J. Syst. Evol. Microbiol.">
        <title>The Global Catalogue of Microorganisms (GCM) 10K type strain sequencing project: providing services to taxonomists for standard genome sequencing and annotation.</title>
        <authorList>
            <consortium name="The Broad Institute Genomics Platform"/>
            <consortium name="The Broad Institute Genome Sequencing Center for Infectious Disease"/>
            <person name="Wu L."/>
            <person name="Ma J."/>
        </authorList>
    </citation>
    <scope>NUCLEOTIDE SEQUENCE [LARGE SCALE GENOMIC DNA]</scope>
    <source>
        <strain evidence="7">CCUG 57942</strain>
    </source>
</reference>